<accession>A0A3E1NNB1</accession>
<comment type="caution">
    <text evidence="5">The sequence shown here is derived from an EMBL/GenBank/DDBJ whole genome shotgun (WGS) entry which is preliminary data.</text>
</comment>
<dbReference type="Pfam" id="PF25989">
    <property type="entry name" value="YknX_C"/>
    <property type="match status" value="1"/>
</dbReference>
<dbReference type="Gene3D" id="1.10.287.470">
    <property type="entry name" value="Helix hairpin bin"/>
    <property type="match status" value="1"/>
</dbReference>
<name>A0A3E1NNB1_9BACT</name>
<dbReference type="PANTHER" id="PTHR30469:SF37">
    <property type="entry name" value="RAGD PROTEIN"/>
    <property type="match status" value="1"/>
</dbReference>
<evidence type="ECO:0000313" key="6">
    <source>
        <dbReference type="Proteomes" id="UP000261284"/>
    </source>
</evidence>
<dbReference type="InterPro" id="IPR058792">
    <property type="entry name" value="Beta-barrel_RND_2"/>
</dbReference>
<evidence type="ECO:0000313" key="5">
    <source>
        <dbReference type="EMBL" id="RFM29410.1"/>
    </source>
</evidence>
<evidence type="ECO:0000259" key="2">
    <source>
        <dbReference type="Pfam" id="PF25954"/>
    </source>
</evidence>
<organism evidence="5 6">
    <name type="scientific">Deminuibacter soli</name>
    <dbReference type="NCBI Taxonomy" id="2291815"/>
    <lineage>
        <taxon>Bacteria</taxon>
        <taxon>Pseudomonadati</taxon>
        <taxon>Bacteroidota</taxon>
        <taxon>Chitinophagia</taxon>
        <taxon>Chitinophagales</taxon>
        <taxon>Chitinophagaceae</taxon>
        <taxon>Deminuibacter</taxon>
    </lineage>
</organism>
<dbReference type="Gene3D" id="2.40.30.170">
    <property type="match status" value="1"/>
</dbReference>
<sequence>MAGCSRKLLLKMYLFYRKTKLQQITDMKTTIVLLAAGIALYGCSQNKASEKHTPAAAAAGSVYKLAAITKAGLMQTVKLPAQLAAYEEVSIFPKVNGYVKKVLVDIGEPVHRGQLLMTLEAPELLQQTMQAKEKYARSKSDFTLDKENYQRLLQAAETPGAVSPMDLSTAHSKMEADSSLSNAESANWQLQQTMLGYLQVQAPFDGVITERNVHTGALVSAAAKDKPMLELKQINHLRLQVDIPEGIAANLNKGQDVVFYLSAFPGKKMTAQVSRIAQNVNLQYRTERVELDVQNTAGKLTPGMYADIVLDAKGNPNAMSVPKSAVVTSTERKYVIVVRAGQTVKVDVATGNETAAAVEVLGDLKPGEQVIVNAKTI</sequence>
<dbReference type="InterPro" id="IPR058647">
    <property type="entry name" value="BSH_CzcB-like"/>
</dbReference>
<dbReference type="GO" id="GO:0015562">
    <property type="term" value="F:efflux transmembrane transporter activity"/>
    <property type="evidence" value="ECO:0007669"/>
    <property type="project" value="TreeGrafter"/>
</dbReference>
<dbReference type="NCBIfam" id="TIGR01730">
    <property type="entry name" value="RND_mfp"/>
    <property type="match status" value="1"/>
</dbReference>
<feature type="domain" description="YknX-like C-terminal permuted SH3-like" evidence="4">
    <location>
        <begin position="319"/>
        <end position="374"/>
    </location>
</feature>
<dbReference type="EMBL" id="QTJU01000001">
    <property type="protein sequence ID" value="RFM29410.1"/>
    <property type="molecule type" value="Genomic_DNA"/>
</dbReference>
<dbReference type="Gene3D" id="2.40.420.20">
    <property type="match status" value="1"/>
</dbReference>
<dbReference type="Gene3D" id="2.40.50.100">
    <property type="match status" value="1"/>
</dbReference>
<dbReference type="InterPro" id="IPR006143">
    <property type="entry name" value="RND_pump_MFP"/>
</dbReference>
<reference evidence="5 6" key="1">
    <citation type="submission" date="2018-08" db="EMBL/GenBank/DDBJ databases">
        <title>Chitinophagaceae sp. K23C18032701, a novel bacterium isolated from forest soil.</title>
        <authorList>
            <person name="Wang C."/>
        </authorList>
    </citation>
    <scope>NUCLEOTIDE SEQUENCE [LARGE SCALE GENOMIC DNA]</scope>
    <source>
        <strain evidence="5 6">K23C18032701</strain>
    </source>
</reference>
<feature type="domain" description="CusB-like beta-barrel" evidence="2">
    <location>
        <begin position="239"/>
        <end position="313"/>
    </location>
</feature>
<dbReference type="Pfam" id="PF25954">
    <property type="entry name" value="Beta-barrel_RND_2"/>
    <property type="match status" value="1"/>
</dbReference>
<proteinExistence type="inferred from homology"/>
<comment type="similarity">
    <text evidence="1">Belongs to the membrane fusion protein (MFP) (TC 8.A.1) family.</text>
</comment>
<keyword evidence="6" id="KW-1185">Reference proteome</keyword>
<dbReference type="SUPFAM" id="SSF111369">
    <property type="entry name" value="HlyD-like secretion proteins"/>
    <property type="match status" value="1"/>
</dbReference>
<protein>
    <submittedName>
        <fullName evidence="5">Efflux RND transporter periplasmic adaptor subunit</fullName>
    </submittedName>
</protein>
<evidence type="ECO:0000259" key="4">
    <source>
        <dbReference type="Pfam" id="PF25989"/>
    </source>
</evidence>
<dbReference type="GO" id="GO:1990281">
    <property type="term" value="C:efflux pump complex"/>
    <property type="evidence" value="ECO:0007669"/>
    <property type="project" value="TreeGrafter"/>
</dbReference>
<gene>
    <name evidence="5" type="ORF">DXN05_00010</name>
</gene>
<dbReference type="Pfam" id="PF25973">
    <property type="entry name" value="BSH_CzcB"/>
    <property type="match status" value="1"/>
</dbReference>
<dbReference type="Proteomes" id="UP000261284">
    <property type="component" value="Unassembled WGS sequence"/>
</dbReference>
<dbReference type="InterPro" id="IPR058637">
    <property type="entry name" value="YknX-like_C"/>
</dbReference>
<dbReference type="PANTHER" id="PTHR30469">
    <property type="entry name" value="MULTIDRUG RESISTANCE PROTEIN MDTA"/>
    <property type="match status" value="1"/>
</dbReference>
<evidence type="ECO:0000259" key="3">
    <source>
        <dbReference type="Pfam" id="PF25973"/>
    </source>
</evidence>
<feature type="domain" description="CzcB-like barrel-sandwich hybrid" evidence="3">
    <location>
        <begin position="89"/>
        <end position="223"/>
    </location>
</feature>
<evidence type="ECO:0000256" key="1">
    <source>
        <dbReference type="ARBA" id="ARBA00009477"/>
    </source>
</evidence>
<dbReference type="AlphaFoldDB" id="A0A3E1NNB1"/>